<dbReference type="EMBL" id="CP017599">
    <property type="protein sequence ID" value="AOW98236.1"/>
    <property type="molecule type" value="Genomic_DNA"/>
</dbReference>
<protein>
    <submittedName>
        <fullName evidence="2">NAD-dependent dehydratase</fullName>
    </submittedName>
</protein>
<dbReference type="Gene3D" id="3.40.50.720">
    <property type="entry name" value="NAD(P)-binding Rossmann-like Domain"/>
    <property type="match status" value="1"/>
</dbReference>
<sequence length="336" mass="37754">MLLAQGYDVFGLDSDLFEKSTFGEGIRKIPELKKDIRDVTATELEGFDALIHLAGLSNDPLGNLNPDLTYEINHAASVHLAKLAKAAGIERFVFSSSCSNYGAGGDDWLTEESSFNPVTPYGISKVRVEQDVTQLADDKFSPTFLRNATAYGVSPRLRFDLVLNNLVAWAFTTGQVYIKSDGTPWRPIVHIEDISQAFIAVLEAPRELVHNQGFNVGRNEDNYRIRELAEIVKETVPGCEIEYAKDAGPDKRCYRVDCSKIIHTLPEFKPQWNARRGAQELYQAYQTVGLTLEEFEGPRYQRIAHIKQLLSTGRLDQTLRWRTQLPTSPKIQAMSV</sequence>
<reference evidence="3" key="1">
    <citation type="submission" date="2016-10" db="EMBL/GenBank/DDBJ databases">
        <title>Comparative genomics uncovers the prolific and rare metabolic potential of the cyanobacterial genus Moorea.</title>
        <authorList>
            <person name="Leao T."/>
            <person name="Castelao G."/>
            <person name="Korobeynikov A."/>
            <person name="Monroe E.A."/>
            <person name="Podell S."/>
            <person name="Glukhov E."/>
            <person name="Allen E."/>
            <person name="Gerwick W.H."/>
            <person name="Gerwick L."/>
        </authorList>
    </citation>
    <scope>NUCLEOTIDE SEQUENCE [LARGE SCALE GENOMIC DNA]</scope>
    <source>
        <strain evidence="3">PAL-8-15-08-1</strain>
    </source>
</reference>
<evidence type="ECO:0000313" key="3">
    <source>
        <dbReference type="Proteomes" id="UP000177870"/>
    </source>
</evidence>
<organism evidence="2 3">
    <name type="scientific">Moorena producens PAL-8-15-08-1</name>
    <dbReference type="NCBI Taxonomy" id="1458985"/>
    <lineage>
        <taxon>Bacteria</taxon>
        <taxon>Bacillati</taxon>
        <taxon>Cyanobacteriota</taxon>
        <taxon>Cyanophyceae</taxon>
        <taxon>Coleofasciculales</taxon>
        <taxon>Coleofasciculaceae</taxon>
        <taxon>Moorena</taxon>
    </lineage>
</organism>
<dbReference type="Proteomes" id="UP000177870">
    <property type="component" value="Chromosome"/>
</dbReference>
<dbReference type="InterPro" id="IPR050177">
    <property type="entry name" value="Lipid_A_modif_metabolic_enz"/>
</dbReference>
<dbReference type="AlphaFoldDB" id="A0A1D8TKX9"/>
<proteinExistence type="predicted"/>
<dbReference type="InterPro" id="IPR001509">
    <property type="entry name" value="Epimerase_deHydtase"/>
</dbReference>
<dbReference type="PANTHER" id="PTHR43245">
    <property type="entry name" value="BIFUNCTIONAL POLYMYXIN RESISTANCE PROTEIN ARNA"/>
    <property type="match status" value="1"/>
</dbReference>
<dbReference type="STRING" id="1458985.BJP34_01170"/>
<accession>A0A1D8TKX9</accession>
<dbReference type="CDD" id="cd08946">
    <property type="entry name" value="SDR_e"/>
    <property type="match status" value="1"/>
</dbReference>
<evidence type="ECO:0000313" key="2">
    <source>
        <dbReference type="EMBL" id="AOW98236.1"/>
    </source>
</evidence>
<dbReference type="Pfam" id="PF01370">
    <property type="entry name" value="Epimerase"/>
    <property type="match status" value="1"/>
</dbReference>
<dbReference type="KEGG" id="mpro:BJP34_01170"/>
<feature type="domain" description="NAD-dependent epimerase/dehydratase" evidence="1">
    <location>
        <begin position="2"/>
        <end position="217"/>
    </location>
</feature>
<dbReference type="InterPro" id="IPR036291">
    <property type="entry name" value="NAD(P)-bd_dom_sf"/>
</dbReference>
<dbReference type="PANTHER" id="PTHR43245:SF23">
    <property type="entry name" value="NAD(P)-BINDING DOMAIN-CONTAINING PROTEIN"/>
    <property type="match status" value="1"/>
</dbReference>
<dbReference type="SUPFAM" id="SSF51735">
    <property type="entry name" value="NAD(P)-binding Rossmann-fold domains"/>
    <property type="match status" value="1"/>
</dbReference>
<name>A0A1D8TKX9_9CYAN</name>
<evidence type="ECO:0000259" key="1">
    <source>
        <dbReference type="Pfam" id="PF01370"/>
    </source>
</evidence>
<gene>
    <name evidence="2" type="ORF">BJP34_01170</name>
</gene>